<dbReference type="PROSITE" id="PS51170">
    <property type="entry name" value="CW"/>
    <property type="match status" value="2"/>
</dbReference>
<sequence>MILTVPSINTYAQTNNSGYNFDFDESEDSELLYNYNEDAAITATNSSALLPRNVSGIEHIEITHTTDKNDLQTRIQNALNAGKDVSVSGKNYDEHGTVNNNLHTISISVPAGRKVTWDASISSNHSDLDDYLLRISGPGKFEFKGGTLKISANNSPASVITLSDNADLHISGGILRTESNAEVSLILAQNTSKIHMTNGQILAYKKKKTAISSDGEVIIDGGEIVTGADPDNPANSGIAVSLYTNNGNLKFNSGLILGYGAESADDLIKTQNGANKSLNGGVVIAYKKYTNPRTTYLKGSKINLSVLPQTAEAYWDKEGDDSVVRFKNGSYTGSRPLLNHEENSNTINEISYEPLGSIVYDANPHTMTQIPKIIPENAGNGTIEVKYKNSGNMFITAPVNAGKYTVYACVRGSSIYADEDIKLDEFEIKRRPVKLVIDDKTINAGNPLPTFTYNVEGLAGTHSASDAFENLPQLTANTDGKAAGTFDINISSALNYKENYTANSMQAVKKGKLTVKNADGSNPPPSQKPGTPQTPETPQKPGNNSRSGGSGTGRSGGGRSGTGRSSSGGSSSSGSRSTAVNKNTGTWVQDAKGWWYKNPDGTWPAGKWLYISYNGKKDWYYFNTQGYMTTGWQLINNKWYYFYENTQNSLVKGSLAVNTVIGTYRVDGNGEWIK</sequence>
<feature type="compositionally biased region" description="Low complexity" evidence="3">
    <location>
        <begin position="562"/>
        <end position="578"/>
    </location>
</feature>
<dbReference type="HOGENOM" id="CLU_345408_0_0_9"/>
<proteinExistence type="predicted"/>
<dbReference type="PATRIC" id="fig|679200.3.peg.1523"/>
<keyword evidence="6" id="KW-1185">Reference proteome</keyword>
<dbReference type="Pfam" id="PF19127">
    <property type="entry name" value="Choline_bind_3"/>
    <property type="match status" value="1"/>
</dbReference>
<reference evidence="5 6" key="1">
    <citation type="submission" date="2011-08" db="EMBL/GenBank/DDBJ databases">
        <title>The Genome Sequence of Johnsonella ignava ATCC 51276.</title>
        <authorList>
            <consortium name="The Broad Institute Genome Sequencing Platform"/>
            <person name="Earl A."/>
            <person name="Ward D."/>
            <person name="Feldgarden M."/>
            <person name="Gevers D."/>
            <person name="Izard J."/>
            <person name="Blanton J.M."/>
            <person name="Baranova O.V."/>
            <person name="Dewhirst F.E."/>
            <person name="Young S.K."/>
            <person name="Zeng Q."/>
            <person name="Gargeya S."/>
            <person name="Fitzgerald M."/>
            <person name="Haas B."/>
            <person name="Abouelleil A."/>
            <person name="Alvarado L."/>
            <person name="Arachchi H.M."/>
            <person name="Berlin A."/>
            <person name="Brown A."/>
            <person name="Chapman S.B."/>
            <person name="Chen Z."/>
            <person name="Dunbar C."/>
            <person name="Freedman E."/>
            <person name="Gearin G."/>
            <person name="Gellesch M."/>
            <person name="Goldberg J."/>
            <person name="Griggs A."/>
            <person name="Gujja S."/>
            <person name="Heiman D."/>
            <person name="Howarth C."/>
            <person name="Larson L."/>
            <person name="Lui A."/>
            <person name="MacDonald P.J.P."/>
            <person name="Montmayeur A."/>
            <person name="Murphy C."/>
            <person name="Neiman D."/>
            <person name="Pearson M."/>
            <person name="Priest M."/>
            <person name="Roberts A."/>
            <person name="Saif S."/>
            <person name="Shea T."/>
            <person name="Shenoy N."/>
            <person name="Sisk P."/>
            <person name="Stolte C."/>
            <person name="Sykes S."/>
            <person name="Wortman J."/>
            <person name="Nusbaum C."/>
            <person name="Birren B."/>
        </authorList>
    </citation>
    <scope>NUCLEOTIDE SEQUENCE [LARGE SCALE GENOMIC DNA]</scope>
    <source>
        <strain evidence="5 6">ATCC 51276</strain>
    </source>
</reference>
<dbReference type="InterPro" id="IPR018337">
    <property type="entry name" value="Cell_wall/Cho-bd_repeat"/>
</dbReference>
<feature type="repeat" description="Cell wall-binding" evidence="2">
    <location>
        <begin position="629"/>
        <end position="648"/>
    </location>
</feature>
<evidence type="ECO:0000313" key="5">
    <source>
        <dbReference type="EMBL" id="EHI55300.1"/>
    </source>
</evidence>
<evidence type="ECO:0000256" key="3">
    <source>
        <dbReference type="SAM" id="MobiDB-lite"/>
    </source>
</evidence>
<organism evidence="5 6">
    <name type="scientific">Johnsonella ignava ATCC 51276</name>
    <dbReference type="NCBI Taxonomy" id="679200"/>
    <lineage>
        <taxon>Bacteria</taxon>
        <taxon>Bacillati</taxon>
        <taxon>Bacillota</taxon>
        <taxon>Clostridia</taxon>
        <taxon>Lachnospirales</taxon>
        <taxon>Lachnospiraceae</taxon>
        <taxon>Johnsonella</taxon>
    </lineage>
</organism>
<feature type="compositionally biased region" description="Polar residues" evidence="3">
    <location>
        <begin position="528"/>
        <end position="544"/>
    </location>
</feature>
<evidence type="ECO:0000313" key="6">
    <source>
        <dbReference type="Proteomes" id="UP000003011"/>
    </source>
</evidence>
<feature type="region of interest" description="Disordered" evidence="3">
    <location>
        <begin position="515"/>
        <end position="583"/>
    </location>
</feature>
<accession>G5GIP6</accession>
<dbReference type="Pfam" id="PF18676">
    <property type="entry name" value="MBG_2"/>
    <property type="match status" value="1"/>
</dbReference>
<feature type="domain" description="MBG" evidence="4">
    <location>
        <begin position="436"/>
        <end position="503"/>
    </location>
</feature>
<gene>
    <name evidence="5" type="ORF">HMPREF9333_01436</name>
</gene>
<evidence type="ECO:0000256" key="2">
    <source>
        <dbReference type="PROSITE-ProRule" id="PRU00591"/>
    </source>
</evidence>
<feature type="compositionally biased region" description="Gly residues" evidence="3">
    <location>
        <begin position="548"/>
        <end position="561"/>
    </location>
</feature>
<keyword evidence="1" id="KW-0677">Repeat</keyword>
<dbReference type="AlphaFoldDB" id="G5GIP6"/>
<name>G5GIP6_9FIRM</name>
<evidence type="ECO:0000259" key="4">
    <source>
        <dbReference type="Pfam" id="PF18676"/>
    </source>
</evidence>
<evidence type="ECO:0000256" key="1">
    <source>
        <dbReference type="ARBA" id="ARBA00022737"/>
    </source>
</evidence>
<feature type="repeat" description="Cell wall-binding" evidence="2">
    <location>
        <begin position="605"/>
        <end position="628"/>
    </location>
</feature>
<dbReference type="EMBL" id="ACZL01000023">
    <property type="protein sequence ID" value="EHI55300.1"/>
    <property type="molecule type" value="Genomic_DNA"/>
</dbReference>
<dbReference type="Proteomes" id="UP000003011">
    <property type="component" value="Unassembled WGS sequence"/>
</dbReference>
<protein>
    <recommendedName>
        <fullName evidence="4">MBG domain-containing protein</fullName>
    </recommendedName>
</protein>
<comment type="caution">
    <text evidence="5">The sequence shown here is derived from an EMBL/GenBank/DDBJ whole genome shotgun (WGS) entry which is preliminary data.</text>
</comment>
<dbReference type="Gene3D" id="2.10.270.10">
    <property type="entry name" value="Cholin Binding"/>
    <property type="match status" value="1"/>
</dbReference>
<dbReference type="eggNOG" id="COG5632">
    <property type="taxonomic scope" value="Bacteria"/>
</dbReference>
<dbReference type="SUPFAM" id="SSF69360">
    <property type="entry name" value="Cell wall binding repeat"/>
    <property type="match status" value="1"/>
</dbReference>
<dbReference type="InterPro" id="IPR041286">
    <property type="entry name" value="MBG_2"/>
</dbReference>